<name>A0A1B0AZR9_9MUSC</name>
<sequence>MERPDAGLQQGMGVSRFDADDERCTGRNTPNSNQQRKSVHEAFQKGYEIFYATMRQHVLAKNIGTRIQATILRRITFFRRSGSCSRSELHRRNLLGFVLVTLLSQINFKERKWTPTSRGRKFLRAPSPPSSQYSLHSNEIFNQLIKPFMNESEIFVMMSQSQEFQQLKLGGWKRQYYRYSIPDCILDSGLENFVL</sequence>
<dbReference type="EnsemblMetazoa" id="GPPI014099-RA">
    <property type="protein sequence ID" value="GPPI014099-PA"/>
    <property type="gene ID" value="GPPI014099"/>
</dbReference>
<dbReference type="VEuPathDB" id="VectorBase:GPPI014099"/>
<accession>A0A1B0AZR9</accession>
<dbReference type="EMBL" id="JXJN01006453">
    <property type="status" value="NOT_ANNOTATED_CDS"/>
    <property type="molecule type" value="Genomic_DNA"/>
</dbReference>
<protein>
    <submittedName>
        <fullName evidence="2">Uncharacterized protein</fullName>
    </submittedName>
</protein>
<dbReference type="EMBL" id="JXJN01006452">
    <property type="status" value="NOT_ANNOTATED_CDS"/>
    <property type="molecule type" value="Genomic_DNA"/>
</dbReference>
<reference evidence="3" key="1">
    <citation type="submission" date="2015-01" db="EMBL/GenBank/DDBJ databases">
        <authorList>
            <person name="Aksoy S."/>
            <person name="Warren W."/>
            <person name="Wilson R.K."/>
        </authorList>
    </citation>
    <scope>NUCLEOTIDE SEQUENCE [LARGE SCALE GENOMIC DNA]</scope>
    <source>
        <strain evidence="3">IAEA</strain>
    </source>
</reference>
<dbReference type="Proteomes" id="UP000092460">
    <property type="component" value="Unassembled WGS sequence"/>
</dbReference>
<evidence type="ECO:0000313" key="2">
    <source>
        <dbReference type="EnsemblMetazoa" id="GPPI014099-PA"/>
    </source>
</evidence>
<evidence type="ECO:0000313" key="3">
    <source>
        <dbReference type="Proteomes" id="UP000092460"/>
    </source>
</evidence>
<keyword evidence="3" id="KW-1185">Reference proteome</keyword>
<feature type="compositionally biased region" description="Polar residues" evidence="1">
    <location>
        <begin position="26"/>
        <end position="36"/>
    </location>
</feature>
<reference evidence="2" key="2">
    <citation type="submission" date="2020-05" db="UniProtKB">
        <authorList>
            <consortium name="EnsemblMetazoa"/>
        </authorList>
    </citation>
    <scope>IDENTIFICATION</scope>
    <source>
        <strain evidence="2">IAEA</strain>
    </source>
</reference>
<organism evidence="2 3">
    <name type="scientific">Glossina palpalis gambiensis</name>
    <dbReference type="NCBI Taxonomy" id="67801"/>
    <lineage>
        <taxon>Eukaryota</taxon>
        <taxon>Metazoa</taxon>
        <taxon>Ecdysozoa</taxon>
        <taxon>Arthropoda</taxon>
        <taxon>Hexapoda</taxon>
        <taxon>Insecta</taxon>
        <taxon>Pterygota</taxon>
        <taxon>Neoptera</taxon>
        <taxon>Endopterygota</taxon>
        <taxon>Diptera</taxon>
        <taxon>Brachycera</taxon>
        <taxon>Muscomorpha</taxon>
        <taxon>Hippoboscoidea</taxon>
        <taxon>Glossinidae</taxon>
        <taxon>Glossina</taxon>
    </lineage>
</organism>
<dbReference type="AlphaFoldDB" id="A0A1B0AZR9"/>
<proteinExistence type="predicted"/>
<feature type="region of interest" description="Disordered" evidence="1">
    <location>
        <begin position="19"/>
        <end position="38"/>
    </location>
</feature>
<evidence type="ECO:0000256" key="1">
    <source>
        <dbReference type="SAM" id="MobiDB-lite"/>
    </source>
</evidence>